<dbReference type="SUPFAM" id="SSF56047">
    <property type="entry name" value="Ribosomal protein S8"/>
    <property type="match status" value="1"/>
</dbReference>
<evidence type="ECO:0000256" key="3">
    <source>
        <dbReference type="ARBA" id="ARBA00023274"/>
    </source>
</evidence>
<evidence type="ECO:0000256" key="4">
    <source>
        <dbReference type="ARBA" id="ARBA00035258"/>
    </source>
</evidence>
<evidence type="ECO:0000256" key="5">
    <source>
        <dbReference type="HAMAP-Rule" id="MF_01302"/>
    </source>
</evidence>
<dbReference type="InterPro" id="IPR047863">
    <property type="entry name" value="Ribosomal_uS8_CS"/>
</dbReference>
<dbReference type="Gene3D" id="3.30.1370.30">
    <property type="match status" value="1"/>
</dbReference>
<comment type="similarity">
    <text evidence="1 5 6">Belongs to the universal ribosomal protein uS8 family.</text>
</comment>
<keyword evidence="5" id="KW-0699">rRNA-binding</keyword>
<keyword evidence="5" id="KW-0694">RNA-binding</keyword>
<dbReference type="Proteomes" id="UP000185093">
    <property type="component" value="Unassembled WGS sequence"/>
</dbReference>
<comment type="subunit">
    <text evidence="5">Part of the 30S ribosomal subunit. Contacts proteins S5 and S12.</text>
</comment>
<evidence type="ECO:0000256" key="6">
    <source>
        <dbReference type="RuleBase" id="RU003660"/>
    </source>
</evidence>
<gene>
    <name evidence="5" type="primary">rpsH</name>
    <name evidence="7" type="ORF">SAMN05444368_0621</name>
</gene>
<keyword evidence="8" id="KW-1185">Reference proteome</keyword>
<name>A0ABY1JBY5_9BACT</name>
<dbReference type="RefSeq" id="WP_014806379.1">
    <property type="nucleotide sequence ID" value="NZ_DAONBL010000014.1"/>
</dbReference>
<dbReference type="InterPro" id="IPR035987">
    <property type="entry name" value="Ribosomal_uS8_sf"/>
</dbReference>
<organism evidence="7 8">
    <name type="scientific">Acetomicrobium flavidum</name>
    <dbReference type="NCBI Taxonomy" id="49896"/>
    <lineage>
        <taxon>Bacteria</taxon>
        <taxon>Thermotogati</taxon>
        <taxon>Synergistota</taxon>
        <taxon>Synergistia</taxon>
        <taxon>Synergistales</taxon>
        <taxon>Acetomicrobiaceae</taxon>
        <taxon>Acetomicrobium</taxon>
    </lineage>
</organism>
<keyword evidence="2 5" id="KW-0689">Ribosomal protein</keyword>
<dbReference type="PANTHER" id="PTHR11758">
    <property type="entry name" value="40S RIBOSOMAL PROTEIN S15A"/>
    <property type="match status" value="1"/>
</dbReference>
<comment type="caution">
    <text evidence="7">The sequence shown here is derived from an EMBL/GenBank/DDBJ whole genome shotgun (WGS) entry which is preliminary data.</text>
</comment>
<evidence type="ECO:0000256" key="1">
    <source>
        <dbReference type="ARBA" id="ARBA00006471"/>
    </source>
</evidence>
<dbReference type="HAMAP" id="MF_01302_B">
    <property type="entry name" value="Ribosomal_uS8_B"/>
    <property type="match status" value="1"/>
</dbReference>
<evidence type="ECO:0000256" key="2">
    <source>
        <dbReference type="ARBA" id="ARBA00022980"/>
    </source>
</evidence>
<evidence type="ECO:0000313" key="7">
    <source>
        <dbReference type="EMBL" id="SIN64527.1"/>
    </source>
</evidence>
<protein>
    <recommendedName>
        <fullName evidence="4 5">Small ribosomal subunit protein uS8</fullName>
    </recommendedName>
</protein>
<accession>A0ABY1JBY5</accession>
<dbReference type="InterPro" id="IPR000630">
    <property type="entry name" value="Ribosomal_uS8"/>
</dbReference>
<evidence type="ECO:0000313" key="8">
    <source>
        <dbReference type="Proteomes" id="UP000185093"/>
    </source>
</evidence>
<dbReference type="NCBIfam" id="NF001109">
    <property type="entry name" value="PRK00136.1"/>
    <property type="match status" value="1"/>
</dbReference>
<proteinExistence type="inferred from homology"/>
<reference evidence="7 8" key="1">
    <citation type="submission" date="2016-11" db="EMBL/GenBank/DDBJ databases">
        <authorList>
            <person name="Varghese N."/>
            <person name="Submissions S."/>
        </authorList>
    </citation>
    <scope>NUCLEOTIDE SEQUENCE [LARGE SCALE GENOMIC DNA]</scope>
    <source>
        <strain evidence="7 8">DSM 20664</strain>
    </source>
</reference>
<dbReference type="GO" id="GO:0005840">
    <property type="term" value="C:ribosome"/>
    <property type="evidence" value="ECO:0007669"/>
    <property type="project" value="UniProtKB-KW"/>
</dbReference>
<comment type="function">
    <text evidence="5">One of the primary rRNA binding proteins, it binds directly to 16S rRNA central domain where it helps coordinate assembly of the platform of the 30S subunit.</text>
</comment>
<dbReference type="PROSITE" id="PS00053">
    <property type="entry name" value="RIBOSOMAL_S8"/>
    <property type="match status" value="1"/>
</dbReference>
<dbReference type="Gene3D" id="3.30.1490.10">
    <property type="match status" value="1"/>
</dbReference>
<dbReference type="Pfam" id="PF00410">
    <property type="entry name" value="Ribosomal_S8"/>
    <property type="match status" value="1"/>
</dbReference>
<keyword evidence="3 5" id="KW-0687">Ribonucleoprotein</keyword>
<dbReference type="EMBL" id="FSQZ01000001">
    <property type="protein sequence ID" value="SIN64527.1"/>
    <property type="molecule type" value="Genomic_DNA"/>
</dbReference>
<sequence length="134" mass="15254">MYVTDPIADMLTRIRNANMAYHEIVDIPMSNMKHRIARVLKDEGYIKNFKVISDPGKPYQILRIYLNYGPNRERVIQGLRRVSKPGRRIYVNSRDLPKVMGGLGIAIISTSSGLMTDVEARKKGLGGEVLCYVW</sequence>